<dbReference type="EMBL" id="MHRT01000004">
    <property type="protein sequence ID" value="OHA29469.1"/>
    <property type="molecule type" value="Genomic_DNA"/>
</dbReference>
<protein>
    <recommendedName>
        <fullName evidence="3">Methyltransferase</fullName>
    </recommendedName>
</protein>
<organism evidence="1 2">
    <name type="scientific">Candidatus Taylorbacteria bacterium RIFCSPHIGHO2_12_FULL_45_16</name>
    <dbReference type="NCBI Taxonomy" id="1802315"/>
    <lineage>
        <taxon>Bacteria</taxon>
        <taxon>Candidatus Tayloriibacteriota</taxon>
    </lineage>
</organism>
<sequence length="256" mass="29205">MKKDIFEQYPRLTSLLSLVSETLINEEIGSRVEEFESWLKKAQTLIPTVSLNKIFPKELERGSIVMENFLGHWGNVSVEELAKICLIVKWLQPKRILELGTYNGMTTLQMALNAPSECVTYTLDLLPAQEASIKLDKIDELVAKQFKNKFDTKTGSYFAGRTDVKITQLFGDTATFDYSVLDGLVDLIFIDAAHDYENKKRDTENAFRLLAPGGVILWHDYGQVVNPEVTKCLAEYALNRHIFHLRNTDLAVYYDN</sequence>
<dbReference type="Pfam" id="PF13578">
    <property type="entry name" value="Methyltransf_24"/>
    <property type="match status" value="1"/>
</dbReference>
<gene>
    <name evidence="1" type="ORF">A3F51_00325</name>
</gene>
<dbReference type="InterPro" id="IPR029063">
    <property type="entry name" value="SAM-dependent_MTases_sf"/>
</dbReference>
<dbReference type="Proteomes" id="UP000178089">
    <property type="component" value="Unassembled WGS sequence"/>
</dbReference>
<name>A0A1G2N261_9BACT</name>
<evidence type="ECO:0000313" key="2">
    <source>
        <dbReference type="Proteomes" id="UP000178089"/>
    </source>
</evidence>
<evidence type="ECO:0000313" key="1">
    <source>
        <dbReference type="EMBL" id="OHA29469.1"/>
    </source>
</evidence>
<evidence type="ECO:0008006" key="3">
    <source>
        <dbReference type="Google" id="ProtNLM"/>
    </source>
</evidence>
<dbReference type="AlphaFoldDB" id="A0A1G2N261"/>
<dbReference type="STRING" id="1802315.A3F51_00325"/>
<dbReference type="Gene3D" id="3.40.50.150">
    <property type="entry name" value="Vaccinia Virus protein VP39"/>
    <property type="match status" value="1"/>
</dbReference>
<accession>A0A1G2N261</accession>
<proteinExistence type="predicted"/>
<comment type="caution">
    <text evidence="1">The sequence shown here is derived from an EMBL/GenBank/DDBJ whole genome shotgun (WGS) entry which is preliminary data.</text>
</comment>
<reference evidence="1 2" key="1">
    <citation type="journal article" date="2016" name="Nat. Commun.">
        <title>Thousands of microbial genomes shed light on interconnected biogeochemical processes in an aquifer system.</title>
        <authorList>
            <person name="Anantharaman K."/>
            <person name="Brown C.T."/>
            <person name="Hug L.A."/>
            <person name="Sharon I."/>
            <person name="Castelle C.J."/>
            <person name="Probst A.J."/>
            <person name="Thomas B.C."/>
            <person name="Singh A."/>
            <person name="Wilkins M.J."/>
            <person name="Karaoz U."/>
            <person name="Brodie E.L."/>
            <person name="Williams K.H."/>
            <person name="Hubbard S.S."/>
            <person name="Banfield J.F."/>
        </authorList>
    </citation>
    <scope>NUCLEOTIDE SEQUENCE [LARGE SCALE GENOMIC DNA]</scope>
</reference>
<dbReference type="SUPFAM" id="SSF53335">
    <property type="entry name" value="S-adenosyl-L-methionine-dependent methyltransferases"/>
    <property type="match status" value="1"/>
</dbReference>